<dbReference type="AlphaFoldDB" id="A0A8R1EE14"/>
<accession>A0A8R1EE14</accession>
<feature type="compositionally biased region" description="Polar residues" evidence="1">
    <location>
        <begin position="9"/>
        <end position="26"/>
    </location>
</feature>
<feature type="region of interest" description="Disordered" evidence="1">
    <location>
        <begin position="1"/>
        <end position="27"/>
    </location>
</feature>
<dbReference type="Proteomes" id="UP000005237">
    <property type="component" value="Unassembled WGS sequence"/>
</dbReference>
<feature type="region of interest" description="Disordered" evidence="1">
    <location>
        <begin position="78"/>
        <end position="98"/>
    </location>
</feature>
<proteinExistence type="predicted"/>
<name>A0A8R1EE14_CAEJA</name>
<organism evidence="2 3">
    <name type="scientific">Caenorhabditis japonica</name>
    <dbReference type="NCBI Taxonomy" id="281687"/>
    <lineage>
        <taxon>Eukaryota</taxon>
        <taxon>Metazoa</taxon>
        <taxon>Ecdysozoa</taxon>
        <taxon>Nematoda</taxon>
        <taxon>Chromadorea</taxon>
        <taxon>Rhabditida</taxon>
        <taxon>Rhabditina</taxon>
        <taxon>Rhabditomorpha</taxon>
        <taxon>Rhabditoidea</taxon>
        <taxon>Rhabditidae</taxon>
        <taxon>Peloderinae</taxon>
        <taxon>Caenorhabditis</taxon>
    </lineage>
</organism>
<sequence>MEGKKGTEKAQNSDAVNTEEPSSENAVSEEVRAYLDVIIDVIHFTHHQEEQEKLAAWYHSRINFLARNGWLMPDGILGPRQVHPNPGAEFDEKEKKNE</sequence>
<keyword evidence="3" id="KW-1185">Reference proteome</keyword>
<reference evidence="2" key="2">
    <citation type="submission" date="2022-06" db="UniProtKB">
        <authorList>
            <consortium name="EnsemblMetazoa"/>
        </authorList>
    </citation>
    <scope>IDENTIFICATION</scope>
    <source>
        <strain evidence="2">DF5081</strain>
    </source>
</reference>
<evidence type="ECO:0000313" key="2">
    <source>
        <dbReference type="EnsemblMetazoa" id="CJA34296.1"/>
    </source>
</evidence>
<evidence type="ECO:0000313" key="3">
    <source>
        <dbReference type="Proteomes" id="UP000005237"/>
    </source>
</evidence>
<dbReference type="EnsemblMetazoa" id="CJA34296.1">
    <property type="protein sequence ID" value="CJA34296.1"/>
    <property type="gene ID" value="WBGene00210143"/>
</dbReference>
<evidence type="ECO:0000256" key="1">
    <source>
        <dbReference type="SAM" id="MobiDB-lite"/>
    </source>
</evidence>
<reference evidence="3" key="1">
    <citation type="submission" date="2010-08" db="EMBL/GenBank/DDBJ databases">
        <authorList>
            <consortium name="Caenorhabditis japonica Sequencing Consortium"/>
            <person name="Wilson R.K."/>
        </authorList>
    </citation>
    <scope>NUCLEOTIDE SEQUENCE [LARGE SCALE GENOMIC DNA]</scope>
    <source>
        <strain evidence="3">DF5081</strain>
    </source>
</reference>
<protein>
    <submittedName>
        <fullName evidence="2">Uncharacterized protein</fullName>
    </submittedName>
</protein>